<evidence type="ECO:0000313" key="3">
    <source>
        <dbReference type="EMBL" id="CAB4046610.1"/>
    </source>
</evidence>
<dbReference type="PROSITE" id="PS51318">
    <property type="entry name" value="TAT"/>
    <property type="match status" value="1"/>
</dbReference>
<dbReference type="InterPro" id="IPR051918">
    <property type="entry name" value="STPP_CPPED1"/>
</dbReference>
<dbReference type="InterPro" id="IPR029052">
    <property type="entry name" value="Metallo-depent_PP-like"/>
</dbReference>
<accession>A0A6J5JY36</accession>
<dbReference type="EMBL" id="JBFPKE010000001">
    <property type="protein sequence ID" value="MEX3748623.1"/>
    <property type="molecule type" value="Genomic_DNA"/>
</dbReference>
<proteinExistence type="predicted"/>
<dbReference type="EC" id="3.1.4.53" evidence="3"/>
<reference evidence="4 7" key="2">
    <citation type="submission" date="2024-07" db="EMBL/GenBank/DDBJ databases">
        <title>A survey of Mimosa microsymbionts across Brazilian biomes reveals a high diversity of Paraburkholderia nodulating endemic species, but also that Cupriavidus is common as a symbiont of widespread species.</title>
        <authorList>
            <person name="Rouws L."/>
            <person name="Barauna A."/>
            <person name="Beukes C."/>
            <person name="Rouws J.R.C."/>
            <person name="De Faria S.M."/>
            <person name="Gross E."/>
            <person name="Bueno Dos Reis Junior F."/>
            <person name="Simon M.F."/>
            <person name="Maluk M."/>
            <person name="Odee D.W."/>
            <person name="Kenicer G."/>
            <person name="Young J.P.W."/>
            <person name="Reis V.M."/>
            <person name="Zilli J."/>
            <person name="James E.K."/>
        </authorList>
    </citation>
    <scope>NUCLEOTIDE SEQUENCE [LARGE SCALE GENOMIC DNA]</scope>
    <source>
        <strain evidence="4 7">BR14375</strain>
    </source>
</reference>
<sequence length="313" mass="32996">MSSHSFDPSRRGALKCLAFGGAGTLFVLAGGVLTPMQLALAADGKPAATAGVPLFLQISDTHIGFNKEANPDVAGTLKQTIEFVNAMPVKPALAIHTGDITHLSKAAEFDLAAQLLSGLPVTELHTVPGEHDVTDGPGTEYFSRFGQASDNKGYYSFDHDGVHFVGLVNVMHFKPNGLGSLGDEQLKWLENDLKARSSSTPIVVFAHMPMWTIYEPWGWGTGDAGEAMSYLKRFGSVTVLNGHIHQIVSKVEGNITFHTARSTAYPQPAAGQGPGPGPMTVASAQLPKMLGVTSVTIARHPLGATLADATLVS</sequence>
<dbReference type="EMBL" id="CADILN010000001">
    <property type="protein sequence ID" value="CAB4046610.1"/>
    <property type="molecule type" value="Genomic_DNA"/>
</dbReference>
<gene>
    <name evidence="3" type="primary">cpdA_1</name>
    <name evidence="4" type="ORF">AB3X84_01260</name>
    <name evidence="2" type="ORF">LMG22037_01864</name>
    <name evidence="3" type="ORF">LMG9964_00241</name>
</gene>
<dbReference type="GO" id="GO:0004115">
    <property type="term" value="F:3',5'-cyclic-AMP phosphodiesterase activity"/>
    <property type="evidence" value="ECO:0007669"/>
    <property type="project" value="UniProtKB-EC"/>
</dbReference>
<dbReference type="EC" id="3.1.-.-" evidence="4"/>
<feature type="domain" description="Calcineurin-like phosphoesterase" evidence="1">
    <location>
        <begin position="55"/>
        <end position="246"/>
    </location>
</feature>
<reference evidence="5 6" key="1">
    <citation type="submission" date="2020-04" db="EMBL/GenBank/DDBJ databases">
        <authorList>
            <person name="De Canck E."/>
        </authorList>
    </citation>
    <scope>NUCLEOTIDE SEQUENCE [LARGE SCALE GENOMIC DNA]</scope>
    <source>
        <strain evidence="2 6">LMG 22037</strain>
        <strain evidence="3 5">LMG 9964</strain>
    </source>
</reference>
<dbReference type="SUPFAM" id="SSF56300">
    <property type="entry name" value="Metallo-dependent phosphatases"/>
    <property type="match status" value="1"/>
</dbReference>
<dbReference type="EMBL" id="CADIKB010000006">
    <property type="protein sequence ID" value="CAB3669124.1"/>
    <property type="molecule type" value="Genomic_DNA"/>
</dbReference>
<protein>
    <submittedName>
        <fullName evidence="3">3',5'-cyclic adenosine monophosphate phosphodiesterase CpdA</fullName>
        <ecNumber evidence="3">3.1.4.53</ecNumber>
    </submittedName>
    <submittedName>
        <fullName evidence="4">Metallophosphoesterase</fullName>
        <ecNumber evidence="4">3.1.-.-</ecNumber>
    </submittedName>
</protein>
<keyword evidence="7" id="KW-1185">Reference proteome</keyword>
<evidence type="ECO:0000313" key="4">
    <source>
        <dbReference type="EMBL" id="MEX3748623.1"/>
    </source>
</evidence>
<dbReference type="Proteomes" id="UP001558535">
    <property type="component" value="Unassembled WGS sequence"/>
</dbReference>
<evidence type="ECO:0000313" key="2">
    <source>
        <dbReference type="EMBL" id="CAB3669124.1"/>
    </source>
</evidence>
<dbReference type="GeneID" id="27798970"/>
<evidence type="ECO:0000313" key="5">
    <source>
        <dbReference type="Proteomes" id="UP000494102"/>
    </source>
</evidence>
<evidence type="ECO:0000313" key="6">
    <source>
        <dbReference type="Proteomes" id="UP000494249"/>
    </source>
</evidence>
<dbReference type="PANTHER" id="PTHR43143:SF6">
    <property type="entry name" value="BLL3016 PROTEIN"/>
    <property type="match status" value="1"/>
</dbReference>
<organism evidence="3 5">
    <name type="scientific">Paraburkholderia phenoliruptrix</name>
    <dbReference type="NCBI Taxonomy" id="252970"/>
    <lineage>
        <taxon>Bacteria</taxon>
        <taxon>Pseudomonadati</taxon>
        <taxon>Pseudomonadota</taxon>
        <taxon>Betaproteobacteria</taxon>
        <taxon>Burkholderiales</taxon>
        <taxon>Burkholderiaceae</taxon>
        <taxon>Paraburkholderia</taxon>
    </lineage>
</organism>
<dbReference type="AlphaFoldDB" id="A0A6J5JY36"/>
<dbReference type="Proteomes" id="UP000494102">
    <property type="component" value="Unassembled WGS sequence"/>
</dbReference>
<dbReference type="Pfam" id="PF00149">
    <property type="entry name" value="Metallophos"/>
    <property type="match status" value="1"/>
</dbReference>
<dbReference type="InterPro" id="IPR004843">
    <property type="entry name" value="Calcineurin-like_PHP"/>
</dbReference>
<evidence type="ECO:0000313" key="7">
    <source>
        <dbReference type="Proteomes" id="UP001558535"/>
    </source>
</evidence>
<dbReference type="InterPro" id="IPR006311">
    <property type="entry name" value="TAT_signal"/>
</dbReference>
<dbReference type="PANTHER" id="PTHR43143">
    <property type="entry name" value="METALLOPHOSPHOESTERASE, CALCINEURIN SUPERFAMILY"/>
    <property type="match status" value="1"/>
</dbReference>
<dbReference type="Proteomes" id="UP000494249">
    <property type="component" value="Unassembled WGS sequence"/>
</dbReference>
<dbReference type="Gene3D" id="3.60.21.10">
    <property type="match status" value="1"/>
</dbReference>
<keyword evidence="3" id="KW-0378">Hydrolase</keyword>
<dbReference type="RefSeq" id="WP_013590193.1">
    <property type="nucleotide sequence ID" value="NZ_CADFGL010000007.1"/>
</dbReference>
<evidence type="ECO:0000259" key="1">
    <source>
        <dbReference type="Pfam" id="PF00149"/>
    </source>
</evidence>
<name>A0A6J5JY36_9BURK</name>